<dbReference type="InterPro" id="IPR013783">
    <property type="entry name" value="Ig-like_fold"/>
</dbReference>
<sequence length="1076" mass="116738">MKKQLLYLVFILIPLFVVQGQNKKLLYIDEDNRSLLTIDTDGTDEAVFFKQTEALSARYTAVNNTTQELFFTTGYPYSIFKKNFDGTLEQEVYSTTSTLYNIAVDETNAKIYWTEYEELKRANLDGSNVETIIPLTTDISLRNLTIGTNKLYWADRFYNTTDFSNTYYIKKSNLDGSGIETLHSEYVPSGQIGTSTLGTIYGIQVDDTNNKLYWASSTADGIFKMNSDGTGSVTKILDETHVKSPRALAIDVAANKLFWTDTDSTFDNLRSANLDGSDVTVLSSAAEDPYGLALAYFNESSVGVQEIDIQGNNTSIANNDTTPETTDNTDFGKVALNNNYKEHFYFIRNLGGSNLTLSGSSTVSITGTDAADFTLETDASASIGATNSSFFTVRFDPSVLGERTATITINSNDSDEAIYSFSIKGTGNVSSGETGTNDIQLTSHATEVSLDNENPSVAYDPTLDRYLLVYETEVVNSDEEIFGQFINPDGSLDGATFPISKTGVDGNTTIDAFNPKVIFNTSSNQYLVVWESDMDSTNFTEKEVFGQLINPNGTLVGGLGTGKIRISKHGIDGDETFNIQTIDLTVNTTNGDYYIVWQANTLTGSEPEIFGTRLQSNGTLANALGGQTQLSSFIDAGETQSPSTPKVVYNPDNNQYLVVYYADYPNNNDNNIFAQIVASDGSLVSGINTPIQITNVDASRDSNFPNVVYNPLLSEYLVTYSSDQSVTDNESEIFAQRVSTAGALTGSSFQVSFAGTDGDVEETGTSSAMHYNSNSNQILITFQSEEPGSAASDIFATTLDAANYALLEKQSRVSDMGDVNGDSTFTANHPTQAYNPTANNFLVVWEGDDNIPGDGEDEIFGQLWNSPPIAEIDIRGDGISIVDGDTTPSTTDFTDFGQSTLGNSIVKEFTVHNTNTEQLVLDGSPTILISGTDAAQFTVTQQPSTVIEAGNSTTFEITFTPVSSGIKTASISIENNDAGENPYNFNIQAEGDETLNIDDAISIDSVAIYPNPTKNTLFIQGKNIEAITIYSVSGKVILAKQVNSSFVDVSALHTGLYFINIDDNQGNTVVKKFIKQ</sequence>
<dbReference type="Gene3D" id="2.60.40.10">
    <property type="entry name" value="Immunoglobulins"/>
    <property type="match status" value="2"/>
</dbReference>
<dbReference type="PROSITE" id="PS51120">
    <property type="entry name" value="LDLRB"/>
    <property type="match status" value="2"/>
</dbReference>
<dbReference type="SMART" id="SM00135">
    <property type="entry name" value="LY"/>
    <property type="match status" value="4"/>
</dbReference>
<dbReference type="SUPFAM" id="SSF63829">
    <property type="entry name" value="Calcium-dependent phosphotriesterase"/>
    <property type="match status" value="1"/>
</dbReference>
<dbReference type="InterPro" id="IPR000033">
    <property type="entry name" value="LDLR_classB_rpt"/>
</dbReference>
<dbReference type="InterPro" id="IPR026444">
    <property type="entry name" value="Secre_tail"/>
</dbReference>
<dbReference type="InterPro" id="IPR050778">
    <property type="entry name" value="Cueball_EGF_LRP_Nidogen"/>
</dbReference>
<keyword evidence="3" id="KW-0963">Cytoplasm</keyword>
<feature type="domain" description="Secretion system C-terminal sorting" evidence="7">
    <location>
        <begin position="1008"/>
        <end position="1074"/>
    </location>
</feature>
<organism evidence="9 10">
    <name type="scientific">Algibacter miyuki</name>
    <dbReference type="NCBI Taxonomy" id="1306933"/>
    <lineage>
        <taxon>Bacteria</taxon>
        <taxon>Pseudomonadati</taxon>
        <taxon>Bacteroidota</taxon>
        <taxon>Flavobacteriia</taxon>
        <taxon>Flavobacteriales</taxon>
        <taxon>Flavobacteriaceae</taxon>
        <taxon>Algibacter</taxon>
    </lineage>
</organism>
<evidence type="ECO:0000256" key="2">
    <source>
        <dbReference type="ARBA" id="ARBA00004496"/>
    </source>
</evidence>
<evidence type="ECO:0000256" key="5">
    <source>
        <dbReference type="ARBA" id="ARBA00023069"/>
    </source>
</evidence>
<dbReference type="Proteomes" id="UP001589590">
    <property type="component" value="Unassembled WGS sequence"/>
</dbReference>
<dbReference type="Pfam" id="PF22544">
    <property type="entry name" value="HYDIN_VesB_CFA65-like_Ig"/>
    <property type="match status" value="2"/>
</dbReference>
<dbReference type="NCBIfam" id="NF012200">
    <property type="entry name" value="choice_anch_D"/>
    <property type="match status" value="2"/>
</dbReference>
<dbReference type="InterPro" id="IPR017868">
    <property type="entry name" value="Filamin/ABP280_repeat-like"/>
</dbReference>
<dbReference type="PANTHER" id="PTHR46513:SF13">
    <property type="entry name" value="EGF-LIKE DOMAIN-CONTAINING PROTEIN"/>
    <property type="match status" value="1"/>
</dbReference>
<evidence type="ECO:0000259" key="8">
    <source>
        <dbReference type="Pfam" id="PF22544"/>
    </source>
</evidence>
<gene>
    <name evidence="9" type="ORF">ACFFU1_11735</name>
</gene>
<keyword evidence="6" id="KW-0966">Cell projection</keyword>
<evidence type="ECO:0000256" key="4">
    <source>
        <dbReference type="ARBA" id="ARBA00022729"/>
    </source>
</evidence>
<feature type="domain" description="HYDIN/VesB/CFA65-like Ig-like" evidence="8">
    <location>
        <begin position="892"/>
        <end position="984"/>
    </location>
</feature>
<evidence type="ECO:0000256" key="3">
    <source>
        <dbReference type="ARBA" id="ARBA00022490"/>
    </source>
</evidence>
<evidence type="ECO:0000313" key="10">
    <source>
        <dbReference type="Proteomes" id="UP001589590"/>
    </source>
</evidence>
<feature type="domain" description="HYDIN/VesB/CFA65-like Ig-like" evidence="8">
    <location>
        <begin position="327"/>
        <end position="419"/>
    </location>
</feature>
<dbReference type="PROSITE" id="PS50194">
    <property type="entry name" value="FILAMIN_REPEAT"/>
    <property type="match status" value="1"/>
</dbReference>
<keyword evidence="5" id="KW-0969">Cilium</keyword>
<name>A0ABV5H2Q6_9FLAO</name>
<dbReference type="EMBL" id="JBHMFA010000009">
    <property type="protein sequence ID" value="MFB9105575.1"/>
    <property type="molecule type" value="Genomic_DNA"/>
</dbReference>
<dbReference type="RefSeq" id="WP_290271699.1">
    <property type="nucleotide sequence ID" value="NZ_JAUFQP010000013.1"/>
</dbReference>
<comment type="caution">
    <text evidence="9">The sequence shown here is derived from an EMBL/GenBank/DDBJ whole genome shotgun (WGS) entry which is preliminary data.</text>
</comment>
<dbReference type="PANTHER" id="PTHR46513">
    <property type="entry name" value="VITELLOGENIN RECEPTOR-LIKE PROTEIN-RELATED-RELATED"/>
    <property type="match status" value="1"/>
</dbReference>
<dbReference type="NCBIfam" id="TIGR04183">
    <property type="entry name" value="Por_Secre_tail"/>
    <property type="match status" value="1"/>
</dbReference>
<keyword evidence="4" id="KW-0732">Signal</keyword>
<evidence type="ECO:0000256" key="1">
    <source>
        <dbReference type="ARBA" id="ARBA00004138"/>
    </source>
</evidence>
<comment type="subcellular location">
    <subcellularLocation>
        <location evidence="1">Cell projection</location>
        <location evidence="1">Cilium</location>
    </subcellularLocation>
    <subcellularLocation>
        <location evidence="2">Cytoplasm</location>
    </subcellularLocation>
</comment>
<dbReference type="InterPro" id="IPR053879">
    <property type="entry name" value="HYDIN_VesB_CFA65-like_Ig"/>
</dbReference>
<accession>A0ABV5H2Q6</accession>
<dbReference type="Pfam" id="PF18962">
    <property type="entry name" value="Por_Secre_tail"/>
    <property type="match status" value="1"/>
</dbReference>
<dbReference type="InterPro" id="IPR011042">
    <property type="entry name" value="6-blade_b-propeller_TolB-like"/>
</dbReference>
<reference evidence="9 10" key="1">
    <citation type="submission" date="2024-09" db="EMBL/GenBank/DDBJ databases">
        <authorList>
            <person name="Sun Q."/>
            <person name="Mori K."/>
        </authorList>
    </citation>
    <scope>NUCLEOTIDE SEQUENCE [LARGE SCALE GENOMIC DNA]</scope>
    <source>
        <strain evidence="9 10">CECT 8300</strain>
    </source>
</reference>
<keyword evidence="10" id="KW-1185">Reference proteome</keyword>
<dbReference type="Gene3D" id="2.120.10.30">
    <property type="entry name" value="TolB, C-terminal domain"/>
    <property type="match status" value="2"/>
</dbReference>
<protein>
    <submittedName>
        <fullName evidence="9">Choice-of-anchor D domain-containing protein</fullName>
    </submittedName>
</protein>
<evidence type="ECO:0000256" key="6">
    <source>
        <dbReference type="ARBA" id="ARBA00023273"/>
    </source>
</evidence>
<evidence type="ECO:0000259" key="7">
    <source>
        <dbReference type="Pfam" id="PF18962"/>
    </source>
</evidence>
<proteinExistence type="predicted"/>
<evidence type="ECO:0000313" key="9">
    <source>
        <dbReference type="EMBL" id="MFB9105575.1"/>
    </source>
</evidence>